<evidence type="ECO:0000259" key="2">
    <source>
        <dbReference type="Pfam" id="PF00061"/>
    </source>
</evidence>
<dbReference type="PANTHER" id="PTHR11955">
    <property type="entry name" value="FATTY ACID BINDING PROTEIN"/>
    <property type="match status" value="1"/>
</dbReference>
<dbReference type="InterPro" id="IPR000463">
    <property type="entry name" value="Fatty_acid-bd"/>
</dbReference>
<dbReference type="Gene3D" id="2.40.128.20">
    <property type="match status" value="1"/>
</dbReference>
<accession>A0AAD5ARD4</accession>
<evidence type="ECO:0000256" key="1">
    <source>
        <dbReference type="ARBA" id="ARBA00008390"/>
    </source>
</evidence>
<dbReference type="InterPro" id="IPR012674">
    <property type="entry name" value="Calycin"/>
</dbReference>
<proteinExistence type="inferred from homology"/>
<dbReference type="AlphaFoldDB" id="A0AAD5ARD4"/>
<evidence type="ECO:0000313" key="4">
    <source>
        <dbReference type="Proteomes" id="UP001205998"/>
    </source>
</evidence>
<dbReference type="Proteomes" id="UP001205998">
    <property type="component" value="Unassembled WGS sequence"/>
</dbReference>
<organism evidence="3 4">
    <name type="scientific">Silurus asotus</name>
    <name type="common">Amur catfish</name>
    <name type="synonym">Parasilurus asotus</name>
    <dbReference type="NCBI Taxonomy" id="30991"/>
    <lineage>
        <taxon>Eukaryota</taxon>
        <taxon>Metazoa</taxon>
        <taxon>Chordata</taxon>
        <taxon>Craniata</taxon>
        <taxon>Vertebrata</taxon>
        <taxon>Euteleostomi</taxon>
        <taxon>Actinopterygii</taxon>
        <taxon>Neopterygii</taxon>
        <taxon>Teleostei</taxon>
        <taxon>Ostariophysi</taxon>
        <taxon>Siluriformes</taxon>
        <taxon>Siluridae</taxon>
        <taxon>Silurus</taxon>
    </lineage>
</organism>
<feature type="domain" description="Lipocalin/cytosolic fatty-acid binding" evidence="2">
    <location>
        <begin position="7"/>
        <end position="128"/>
    </location>
</feature>
<dbReference type="FunFam" id="2.40.128.20:FF:000001">
    <property type="entry name" value="Fatty acid-binding protein, adipocyte"/>
    <property type="match status" value="1"/>
</dbReference>
<comment type="caution">
    <text evidence="3">The sequence shown here is derived from an EMBL/GenBank/DDBJ whole genome shotgun (WGS) entry which is preliminary data.</text>
</comment>
<protein>
    <submittedName>
        <fullName evidence="3">Fatty acid-binding protein, heart</fullName>
    </submittedName>
</protein>
<keyword evidence="4" id="KW-1185">Reference proteome</keyword>
<dbReference type="PRINTS" id="PR00178">
    <property type="entry name" value="FATTYACIDBP"/>
</dbReference>
<reference evidence="3" key="1">
    <citation type="submission" date="2018-07" db="EMBL/GenBank/DDBJ databases">
        <title>Comparative genomics of catfishes provides insights into carnivory and benthic adaptation.</title>
        <authorList>
            <person name="Zhang Y."/>
            <person name="Wang D."/>
            <person name="Peng Z."/>
            <person name="Zheng S."/>
            <person name="Shao F."/>
            <person name="Tao W."/>
        </authorList>
    </citation>
    <scope>NUCLEOTIDE SEQUENCE</scope>
    <source>
        <strain evidence="3">Chongqing</strain>
    </source>
</reference>
<dbReference type="SUPFAM" id="SSF50814">
    <property type="entry name" value="Lipocalins"/>
    <property type="match status" value="1"/>
</dbReference>
<dbReference type="InterPro" id="IPR031259">
    <property type="entry name" value="ILBP"/>
</dbReference>
<gene>
    <name evidence="3" type="ORF">C0J50_18942</name>
</gene>
<evidence type="ECO:0000313" key="3">
    <source>
        <dbReference type="EMBL" id="KAI5621533.1"/>
    </source>
</evidence>
<sequence length="133" mass="14828">MAEAFIGKWKLKDSDKYDEYMIAIGVGQVTRKMSNAATPINTISMDGELITILTSTTFKTTEIKFKLGEEFEETTADGRAVKSLVTLDGNKLIHVQKWDDKETSLVREVNGDSLKLTLTFGDVVSTRSFIKVD</sequence>
<dbReference type="Pfam" id="PF00061">
    <property type="entry name" value="Lipocalin"/>
    <property type="match status" value="1"/>
</dbReference>
<name>A0AAD5ARD4_SILAS</name>
<dbReference type="GO" id="GO:0008289">
    <property type="term" value="F:lipid binding"/>
    <property type="evidence" value="ECO:0007669"/>
    <property type="project" value="InterPro"/>
</dbReference>
<dbReference type="InterPro" id="IPR000566">
    <property type="entry name" value="Lipocln_cytosolic_FA-bd_dom"/>
</dbReference>
<dbReference type="EMBL" id="MU551632">
    <property type="protein sequence ID" value="KAI5621533.1"/>
    <property type="molecule type" value="Genomic_DNA"/>
</dbReference>
<comment type="similarity">
    <text evidence="1">Belongs to the calycin superfamily. Fatty-acid binding protein (FABP) family.</text>
</comment>